<comment type="caution">
    <text evidence="9">The sequence shown here is derived from an EMBL/GenBank/DDBJ whole genome shotgun (WGS) entry which is preliminary data.</text>
</comment>
<dbReference type="PROSITE" id="PS51379">
    <property type="entry name" value="4FE4S_FER_2"/>
    <property type="match status" value="2"/>
</dbReference>
<dbReference type="FunFam" id="3.30.70.20:FF:000022">
    <property type="entry name" value="Pyruvate:ferredoxin (Flavodoxin) oxidoreductase"/>
    <property type="match status" value="1"/>
</dbReference>
<dbReference type="EMBL" id="MLJW01000173">
    <property type="protein sequence ID" value="OIQ95114.1"/>
    <property type="molecule type" value="Genomic_DNA"/>
</dbReference>
<evidence type="ECO:0000256" key="5">
    <source>
        <dbReference type="ARBA" id="ARBA00023002"/>
    </source>
</evidence>
<dbReference type="SUPFAM" id="SSF53323">
    <property type="entry name" value="Pyruvate-ferredoxin oxidoreductase, PFOR, domain III"/>
    <property type="match status" value="1"/>
</dbReference>
<dbReference type="AlphaFoldDB" id="A0A1J5RI52"/>
<dbReference type="SUPFAM" id="SSF52518">
    <property type="entry name" value="Thiamin diphosphate-binding fold (THDP-binding)"/>
    <property type="match status" value="2"/>
</dbReference>
<evidence type="ECO:0000256" key="1">
    <source>
        <dbReference type="ARBA" id="ARBA00022448"/>
    </source>
</evidence>
<dbReference type="SUPFAM" id="SSF54862">
    <property type="entry name" value="4Fe-4S ferredoxins"/>
    <property type="match status" value="1"/>
</dbReference>
<dbReference type="Pfam" id="PF12838">
    <property type="entry name" value="Fer4_7"/>
    <property type="match status" value="1"/>
</dbReference>
<keyword evidence="7" id="KW-0411">Iron-sulfur</keyword>
<dbReference type="CDD" id="cd07034">
    <property type="entry name" value="TPP_PYR_PFOR_IOR-alpha_like"/>
    <property type="match status" value="1"/>
</dbReference>
<dbReference type="Pfam" id="PF10371">
    <property type="entry name" value="EKR"/>
    <property type="match status" value="1"/>
</dbReference>
<dbReference type="InterPro" id="IPR029061">
    <property type="entry name" value="THDP-binding"/>
</dbReference>
<dbReference type="Gene3D" id="3.40.920.10">
    <property type="entry name" value="Pyruvate-ferredoxin oxidoreductase, PFOR, domain III"/>
    <property type="match status" value="1"/>
</dbReference>
<dbReference type="FunFam" id="3.40.50.970:FF:000012">
    <property type="entry name" value="Pyruvate:ferredoxin (Flavodoxin) oxidoreductase"/>
    <property type="match status" value="1"/>
</dbReference>
<feature type="domain" description="4Fe-4S ferredoxin-type" evidence="8">
    <location>
        <begin position="688"/>
        <end position="717"/>
    </location>
</feature>
<dbReference type="Pfam" id="PF17147">
    <property type="entry name" value="PFOR_II"/>
    <property type="match status" value="1"/>
</dbReference>
<accession>A0A1J5RI52</accession>
<keyword evidence="6" id="KW-0408">Iron</keyword>
<dbReference type="Pfam" id="PF02775">
    <property type="entry name" value="TPP_enzyme_C"/>
    <property type="match status" value="1"/>
</dbReference>
<dbReference type="InterPro" id="IPR050722">
    <property type="entry name" value="Pyruvate:ferred/Flavod_OxRd"/>
</dbReference>
<dbReference type="SMART" id="SM00890">
    <property type="entry name" value="EKR"/>
    <property type="match status" value="1"/>
</dbReference>
<evidence type="ECO:0000259" key="8">
    <source>
        <dbReference type="PROSITE" id="PS51379"/>
    </source>
</evidence>
<dbReference type="InterPro" id="IPR037112">
    <property type="entry name" value="Pyrv-flavodox_OxR_EKR_sf"/>
</dbReference>
<dbReference type="GO" id="GO:0005506">
    <property type="term" value="F:iron ion binding"/>
    <property type="evidence" value="ECO:0007669"/>
    <property type="project" value="InterPro"/>
</dbReference>
<dbReference type="PROSITE" id="PS00198">
    <property type="entry name" value="4FE4S_FER_1"/>
    <property type="match status" value="2"/>
</dbReference>
<keyword evidence="5 9" id="KW-0560">Oxidoreductase</keyword>
<dbReference type="GO" id="GO:0016903">
    <property type="term" value="F:oxidoreductase activity, acting on the aldehyde or oxo group of donors"/>
    <property type="evidence" value="ECO:0007669"/>
    <property type="project" value="InterPro"/>
</dbReference>
<dbReference type="FunFam" id="3.40.50.920:FF:000007">
    <property type="entry name" value="Pyruvate:ferredoxin (Flavodoxin) oxidoreductase"/>
    <property type="match status" value="1"/>
</dbReference>
<keyword evidence="2" id="KW-0004">4Fe-4S</keyword>
<dbReference type="PIRSF" id="PIRSF000159">
    <property type="entry name" value="NifJ"/>
    <property type="match status" value="1"/>
</dbReference>
<dbReference type="GO" id="GO:0022900">
    <property type="term" value="P:electron transport chain"/>
    <property type="evidence" value="ECO:0007669"/>
    <property type="project" value="InterPro"/>
</dbReference>
<proteinExistence type="predicted"/>
<evidence type="ECO:0000256" key="7">
    <source>
        <dbReference type="ARBA" id="ARBA00023014"/>
    </source>
</evidence>
<dbReference type="SUPFAM" id="SSF52922">
    <property type="entry name" value="TK C-terminal domain-like"/>
    <property type="match status" value="1"/>
</dbReference>
<dbReference type="PANTHER" id="PTHR32154">
    <property type="entry name" value="PYRUVATE-FLAVODOXIN OXIDOREDUCTASE-RELATED"/>
    <property type="match status" value="1"/>
</dbReference>
<dbReference type="NCBIfam" id="TIGR02176">
    <property type="entry name" value="pyruv_ox_red"/>
    <property type="match status" value="1"/>
</dbReference>
<keyword evidence="4" id="KW-0249">Electron transport</keyword>
<dbReference type="InterPro" id="IPR017900">
    <property type="entry name" value="4Fe4S_Fe_S_CS"/>
</dbReference>
<evidence type="ECO:0000256" key="6">
    <source>
        <dbReference type="ARBA" id="ARBA00023004"/>
    </source>
</evidence>
<dbReference type="InterPro" id="IPR002869">
    <property type="entry name" value="Pyrv_flavodox_OxRed_cen"/>
</dbReference>
<evidence type="ECO:0000313" key="9">
    <source>
        <dbReference type="EMBL" id="OIQ95114.1"/>
    </source>
</evidence>
<reference evidence="9" key="1">
    <citation type="submission" date="2016-10" db="EMBL/GenBank/DDBJ databases">
        <title>Sequence of Gallionella enrichment culture.</title>
        <authorList>
            <person name="Poehlein A."/>
            <person name="Muehling M."/>
            <person name="Daniel R."/>
        </authorList>
    </citation>
    <scope>NUCLEOTIDE SEQUENCE</scope>
</reference>
<dbReference type="Gene3D" id="3.40.50.970">
    <property type="match status" value="2"/>
</dbReference>
<dbReference type="InterPro" id="IPR009014">
    <property type="entry name" value="Transketo_C/PFOR_II"/>
</dbReference>
<dbReference type="Gene3D" id="3.40.50.920">
    <property type="match status" value="1"/>
</dbReference>
<protein>
    <submittedName>
        <fullName evidence="9">Pyruvate-flavodoxin oxidoreductase</fullName>
        <ecNumber evidence="9">1.2.7.-</ecNumber>
    </submittedName>
</protein>
<dbReference type="GO" id="GO:0030976">
    <property type="term" value="F:thiamine pyrophosphate binding"/>
    <property type="evidence" value="ECO:0007669"/>
    <property type="project" value="InterPro"/>
</dbReference>
<name>A0A1J5RI52_9ZZZZ</name>
<evidence type="ECO:0000256" key="2">
    <source>
        <dbReference type="ARBA" id="ARBA00022485"/>
    </source>
</evidence>
<dbReference type="Gene3D" id="4.10.780.10">
    <property type="entry name" value="Pyruvate-flavodoxin oxidoreductase, EKR domain"/>
    <property type="match status" value="1"/>
</dbReference>
<dbReference type="Pfam" id="PF01855">
    <property type="entry name" value="POR_N"/>
    <property type="match status" value="1"/>
</dbReference>
<dbReference type="InterPro" id="IPR011766">
    <property type="entry name" value="TPP_enzyme_TPP-bd"/>
</dbReference>
<dbReference type="InterPro" id="IPR011895">
    <property type="entry name" value="Pyrv_flavodox_OxRed"/>
</dbReference>
<feature type="domain" description="4Fe-4S ferredoxin-type" evidence="8">
    <location>
        <begin position="744"/>
        <end position="773"/>
    </location>
</feature>
<dbReference type="InterPro" id="IPR033412">
    <property type="entry name" value="PFOR_II"/>
</dbReference>
<dbReference type="GO" id="GO:0006979">
    <property type="term" value="P:response to oxidative stress"/>
    <property type="evidence" value="ECO:0007669"/>
    <property type="project" value="TreeGrafter"/>
</dbReference>
<evidence type="ECO:0000256" key="3">
    <source>
        <dbReference type="ARBA" id="ARBA00022723"/>
    </source>
</evidence>
<dbReference type="InterPro" id="IPR002880">
    <property type="entry name" value="Pyrv_Fd/Flavodoxin_OxRdtase_N"/>
</dbReference>
<dbReference type="InterPro" id="IPR019456">
    <property type="entry name" value="Pyrv-flavodox_OxRtase_EKR"/>
</dbReference>
<dbReference type="PANTHER" id="PTHR32154:SF0">
    <property type="entry name" value="PYRUVATE-FLAVODOXIN OXIDOREDUCTASE-RELATED"/>
    <property type="match status" value="1"/>
</dbReference>
<keyword evidence="9" id="KW-0670">Pyruvate</keyword>
<sequence length="1185" mass="128567">MTKKQMITVDGNEACASVAFRCSELAVIYPITPSSTMGELADQWASEGKKNIWGVVPEVTEMQSEGGAAGAVHGAIQAGALGTTFTASQGLLLMIPNMYKIAGELTPFVMHVSARTIATHALSIFGDHSDVMGVRQTGFAMLASNAVQEAQDMAAVAHAATLRSRVPFLHFFDGFRTSHEVAKITALSDADLHKMIDEADVHAFRKHALSPDHPVVRGTAQNPDAFFQSQEARNSFHTAVPGIVQAEMDRFAAITGRRYQLCEYAGDPEAEEVLVIMGSGAETAEVTSAWLNRHGRKTGVIKIRLFRPFPLDAFIAALPPTTRAIATLDRCKEPGALGEPLFQDVVTALAEARATGLRPTGRDPLVIGGRYGLSSKEFNPGMVKAVYDELARETPKRRFTIGIRDDVTGLSLDWDATFSLHSEGMRRAVFFGLGADGTVGANKNSIKIIADATDHYAQGYFVYDSKKSGAVTISHLRFSDHPIQAPYLVRNAEFVACHHFVFLEKYDVLDYAAPGATFLLNAPTPAEALWDQLPRPVQQTIIDKKLSVYTIDARAVAQAAGMGQRINTIMQTCFFALAEVLPKDEAIAHIKKAIEKTYGRKSRAIVEKNFAVVDQALAHLQKMPVPAAVTSTAELPPLVPDDAPDFVRTVTAMMLANKGDLLPVSAFPADGTWPVGTARFEKRNIADEIPLWDPALCIQCNKCVLVCPHSAIRAKAVPEAAVTNPPETLKHMPYKGVEVKGGTYLLQVAPEDCTGCSLCIHACPGKAKDDPNRLALAMAPKAPLLADEKRNFTYFLTLPDIERADLRMTMKASQLVTPLFEFSGACLGCGETPYIRTLTQLFGDRTLIANATGCSSIFGGNLPTTPYSTDSHGRGPAWSNSLFEDNAEFGLGFRLALDHHRNHARQLLQTLSGRVPEPLVNALLHSPQDTDMAIRDQRSRVDELRRLLAGAADDAGIRMLELADYLVDKLVWIVGGDGWAYDIGYGGLDHVLASGRNVNILVLDTEVYSNTGGQQSKATPLGATAKFAMAGKSRPKKDLGLIAMAYSNVYVASVAFGAKDAQMVKAMQEAASYDGVSLIIGYAHCIAHGFDMAAGLGQQKGAVQSGYWPLYRYDPRKLGGGQPALELDMGEQSLSLEEFMASETRFRVTDSHDHALYKHMLADAEMWVRRRHDLLKRIAGSPAAE</sequence>
<keyword evidence="3" id="KW-0479">Metal-binding</keyword>
<dbReference type="InterPro" id="IPR019752">
    <property type="entry name" value="Pyrv/ketoisovalerate_OxRed_cat"/>
</dbReference>
<gene>
    <name evidence="9" type="primary">nifJ_7</name>
    <name evidence="9" type="ORF">GALL_229200</name>
</gene>
<keyword evidence="1" id="KW-0813">Transport</keyword>
<evidence type="ECO:0000256" key="4">
    <source>
        <dbReference type="ARBA" id="ARBA00022982"/>
    </source>
</evidence>
<dbReference type="InterPro" id="IPR017896">
    <property type="entry name" value="4Fe4S_Fe-S-bd"/>
</dbReference>
<dbReference type="Pfam" id="PF01558">
    <property type="entry name" value="POR"/>
    <property type="match status" value="1"/>
</dbReference>
<dbReference type="CDD" id="cd03377">
    <property type="entry name" value="TPP_PFOR_PNO"/>
    <property type="match status" value="1"/>
</dbReference>
<dbReference type="FunFam" id="3.40.920.10:FF:000001">
    <property type="entry name" value="Pyruvate:ferredoxin (Flavodoxin) oxidoreductase"/>
    <property type="match status" value="1"/>
</dbReference>
<dbReference type="GO" id="GO:0051539">
    <property type="term" value="F:4 iron, 4 sulfur cluster binding"/>
    <property type="evidence" value="ECO:0007669"/>
    <property type="project" value="UniProtKB-KW"/>
</dbReference>
<dbReference type="Gene3D" id="3.30.70.20">
    <property type="match status" value="1"/>
</dbReference>
<organism evidence="9">
    <name type="scientific">mine drainage metagenome</name>
    <dbReference type="NCBI Taxonomy" id="410659"/>
    <lineage>
        <taxon>unclassified sequences</taxon>
        <taxon>metagenomes</taxon>
        <taxon>ecological metagenomes</taxon>
    </lineage>
</organism>
<dbReference type="EC" id="1.2.7.-" evidence="9"/>